<protein>
    <submittedName>
        <fullName evidence="1">Uncharacterized protein</fullName>
    </submittedName>
</protein>
<organism evidence="1 2">
    <name type="scientific">Brachionus plicatilis</name>
    <name type="common">Marine rotifer</name>
    <name type="synonym">Brachionus muelleri</name>
    <dbReference type="NCBI Taxonomy" id="10195"/>
    <lineage>
        <taxon>Eukaryota</taxon>
        <taxon>Metazoa</taxon>
        <taxon>Spiralia</taxon>
        <taxon>Gnathifera</taxon>
        <taxon>Rotifera</taxon>
        <taxon>Eurotatoria</taxon>
        <taxon>Monogononta</taxon>
        <taxon>Pseudotrocha</taxon>
        <taxon>Ploima</taxon>
        <taxon>Brachionidae</taxon>
        <taxon>Brachionus</taxon>
    </lineage>
</organism>
<comment type="caution">
    <text evidence="1">The sequence shown here is derived from an EMBL/GenBank/DDBJ whole genome shotgun (WGS) entry which is preliminary data.</text>
</comment>
<keyword evidence="2" id="KW-1185">Reference proteome</keyword>
<name>A0A3M7P5R0_BRAPC</name>
<dbReference type="Proteomes" id="UP000276133">
    <property type="component" value="Unassembled WGS sequence"/>
</dbReference>
<accession>A0A3M7P5R0</accession>
<proteinExistence type="predicted"/>
<sequence>MSPVQGPSCVNHSCTSLEVHSSLSYMVSLVLYLVNNALEMSHNKENIMKPNKMPKMNPNAK</sequence>
<evidence type="ECO:0000313" key="1">
    <source>
        <dbReference type="EMBL" id="RMZ94405.1"/>
    </source>
</evidence>
<dbReference type="EMBL" id="REGN01013076">
    <property type="protein sequence ID" value="RMZ94405.1"/>
    <property type="molecule type" value="Genomic_DNA"/>
</dbReference>
<reference evidence="1 2" key="1">
    <citation type="journal article" date="2018" name="Sci. Rep.">
        <title>Genomic signatures of local adaptation to the degree of environmental predictability in rotifers.</title>
        <authorList>
            <person name="Franch-Gras L."/>
            <person name="Hahn C."/>
            <person name="Garcia-Roger E.M."/>
            <person name="Carmona M.J."/>
            <person name="Serra M."/>
            <person name="Gomez A."/>
        </authorList>
    </citation>
    <scope>NUCLEOTIDE SEQUENCE [LARGE SCALE GENOMIC DNA]</scope>
    <source>
        <strain evidence="1">HYR1</strain>
    </source>
</reference>
<gene>
    <name evidence="1" type="ORF">BpHYR1_037669</name>
</gene>
<dbReference type="AlphaFoldDB" id="A0A3M7P5R0"/>
<evidence type="ECO:0000313" key="2">
    <source>
        <dbReference type="Proteomes" id="UP000276133"/>
    </source>
</evidence>